<name>G7VDL1_9CREN</name>
<dbReference type="BioCyc" id="PSP1104324:GJSN-2550-MONOMER"/>
<accession>G7VDL1</accession>
<keyword evidence="1" id="KW-1133">Transmembrane helix</keyword>
<reference evidence="2 3" key="1">
    <citation type="journal article" date="2012" name="J. Bacteriol.">
        <title>Complete genome sequence of strain 1860, a crenarchaeon of the genus pyrobaculum able to grow with various electron acceptors.</title>
        <authorList>
            <person name="Mardanov A.V."/>
            <person name="Gumerov V.M."/>
            <person name="Slobodkina G.B."/>
            <person name="Beletsky A.V."/>
            <person name="Bonch-Osmolovskaya E.A."/>
            <person name="Ravin N.V."/>
            <person name="Skryabin K.G."/>
        </authorList>
    </citation>
    <scope>NUCLEOTIDE SEQUENCE [LARGE SCALE GENOMIC DNA]</scope>
    <source>
        <strain evidence="2 3">1860</strain>
    </source>
</reference>
<feature type="transmembrane region" description="Helical" evidence="1">
    <location>
        <begin position="7"/>
        <end position="28"/>
    </location>
</feature>
<dbReference type="KEGG" id="pyr:P186_2606"/>
<feature type="transmembrane region" description="Helical" evidence="1">
    <location>
        <begin position="40"/>
        <end position="57"/>
    </location>
</feature>
<dbReference type="eggNOG" id="arCOG06989">
    <property type="taxonomic scope" value="Archaea"/>
</dbReference>
<proteinExistence type="predicted"/>
<dbReference type="HOGENOM" id="CLU_192663_0_0_2"/>
<dbReference type="EMBL" id="CP003098">
    <property type="protein sequence ID" value="AET33990.1"/>
    <property type="molecule type" value="Genomic_DNA"/>
</dbReference>
<sequence>MSTKPLVYALSAVAIILGALFLISTISAPSLDPLILARDLITSILAIVLGVVAPLLIRKFTAPEE</sequence>
<evidence type="ECO:0000256" key="1">
    <source>
        <dbReference type="SAM" id="Phobius"/>
    </source>
</evidence>
<keyword evidence="1" id="KW-0812">Transmembrane</keyword>
<protein>
    <submittedName>
        <fullName evidence="2">Uncharacterized protein</fullName>
    </submittedName>
</protein>
<dbReference type="Proteomes" id="UP000005867">
    <property type="component" value="Chromosome"/>
</dbReference>
<evidence type="ECO:0000313" key="3">
    <source>
        <dbReference type="Proteomes" id="UP000005867"/>
    </source>
</evidence>
<keyword evidence="1" id="KW-0472">Membrane</keyword>
<evidence type="ECO:0000313" key="2">
    <source>
        <dbReference type="EMBL" id="AET33990.1"/>
    </source>
</evidence>
<dbReference type="GeneID" id="11594207"/>
<gene>
    <name evidence="2" type="ORF">P186_2606</name>
</gene>
<dbReference type="AlphaFoldDB" id="G7VDL1"/>
<organism evidence="2 3">
    <name type="scientific">Pyrobaculum ferrireducens</name>
    <dbReference type="NCBI Taxonomy" id="1104324"/>
    <lineage>
        <taxon>Archaea</taxon>
        <taxon>Thermoproteota</taxon>
        <taxon>Thermoprotei</taxon>
        <taxon>Thermoproteales</taxon>
        <taxon>Thermoproteaceae</taxon>
        <taxon>Pyrobaculum</taxon>
    </lineage>
</organism>
<dbReference type="OrthoDB" id="28050at2157"/>
<dbReference type="RefSeq" id="WP_014289815.1">
    <property type="nucleotide sequence ID" value="NC_016645.1"/>
</dbReference>
<keyword evidence="3" id="KW-1185">Reference proteome</keyword>
<dbReference type="STRING" id="1104324.P186_2606"/>